<proteinExistence type="predicted"/>
<evidence type="ECO:0008006" key="5">
    <source>
        <dbReference type="Google" id="ProtNLM"/>
    </source>
</evidence>
<comment type="caution">
    <text evidence="3">The sequence shown here is derived from an EMBL/GenBank/DDBJ whole genome shotgun (WGS) entry which is preliminary data.</text>
</comment>
<accession>A0AAV3P8R5</accession>
<keyword evidence="1" id="KW-0175">Coiled coil</keyword>
<dbReference type="Proteomes" id="UP001454036">
    <property type="component" value="Unassembled WGS sequence"/>
</dbReference>
<dbReference type="AlphaFoldDB" id="A0AAV3P8R5"/>
<evidence type="ECO:0000313" key="4">
    <source>
        <dbReference type="Proteomes" id="UP001454036"/>
    </source>
</evidence>
<keyword evidence="2" id="KW-0472">Membrane</keyword>
<keyword evidence="2" id="KW-0812">Transmembrane</keyword>
<sequence>MEGKGRTIFYKYYGERCGGHGSMELDDFSPFPKRDLAYKIVRLERRVDDLEESLHQCEVKKDQLDNMNLKEELEKARVVTRCLKKYFKGLLFMLILIVLYSFGGSNDQVVSLPF</sequence>
<evidence type="ECO:0000313" key="3">
    <source>
        <dbReference type="EMBL" id="GAA0148000.1"/>
    </source>
</evidence>
<dbReference type="EMBL" id="BAABME010016919">
    <property type="protein sequence ID" value="GAA0148000.1"/>
    <property type="molecule type" value="Genomic_DNA"/>
</dbReference>
<keyword evidence="4" id="KW-1185">Reference proteome</keyword>
<feature type="coiled-coil region" evidence="1">
    <location>
        <begin position="33"/>
        <end position="67"/>
    </location>
</feature>
<keyword evidence="2" id="KW-1133">Transmembrane helix</keyword>
<name>A0AAV3P8R5_LITER</name>
<feature type="transmembrane region" description="Helical" evidence="2">
    <location>
        <begin position="86"/>
        <end position="103"/>
    </location>
</feature>
<protein>
    <recommendedName>
        <fullName evidence="5">Transmembrane protein</fullName>
    </recommendedName>
</protein>
<organism evidence="3 4">
    <name type="scientific">Lithospermum erythrorhizon</name>
    <name type="common">Purple gromwell</name>
    <name type="synonym">Lithospermum officinale var. erythrorhizon</name>
    <dbReference type="NCBI Taxonomy" id="34254"/>
    <lineage>
        <taxon>Eukaryota</taxon>
        <taxon>Viridiplantae</taxon>
        <taxon>Streptophyta</taxon>
        <taxon>Embryophyta</taxon>
        <taxon>Tracheophyta</taxon>
        <taxon>Spermatophyta</taxon>
        <taxon>Magnoliopsida</taxon>
        <taxon>eudicotyledons</taxon>
        <taxon>Gunneridae</taxon>
        <taxon>Pentapetalae</taxon>
        <taxon>asterids</taxon>
        <taxon>lamiids</taxon>
        <taxon>Boraginales</taxon>
        <taxon>Boraginaceae</taxon>
        <taxon>Boraginoideae</taxon>
        <taxon>Lithospermeae</taxon>
        <taxon>Lithospermum</taxon>
    </lineage>
</organism>
<gene>
    <name evidence="3" type="ORF">LIER_36632</name>
</gene>
<evidence type="ECO:0000256" key="2">
    <source>
        <dbReference type="SAM" id="Phobius"/>
    </source>
</evidence>
<reference evidence="3 4" key="1">
    <citation type="submission" date="2024-01" db="EMBL/GenBank/DDBJ databases">
        <title>The complete chloroplast genome sequence of Lithospermum erythrorhizon: insights into the phylogenetic relationship among Boraginaceae species and the maternal lineages of purple gromwells.</title>
        <authorList>
            <person name="Okada T."/>
            <person name="Watanabe K."/>
        </authorList>
    </citation>
    <scope>NUCLEOTIDE SEQUENCE [LARGE SCALE GENOMIC DNA]</scope>
</reference>
<evidence type="ECO:0000256" key="1">
    <source>
        <dbReference type="SAM" id="Coils"/>
    </source>
</evidence>